<evidence type="ECO:0000256" key="2">
    <source>
        <dbReference type="ARBA" id="ARBA00022475"/>
    </source>
</evidence>
<dbReference type="AlphaFoldDB" id="A0A4Z0R2Y2"/>
<dbReference type="RefSeq" id="WP_135550186.1">
    <property type="nucleotide sequence ID" value="NZ_SPQQ01000008.1"/>
</dbReference>
<keyword evidence="2" id="KW-1003">Cell membrane</keyword>
<feature type="transmembrane region" description="Helical" evidence="6">
    <location>
        <begin position="175"/>
        <end position="202"/>
    </location>
</feature>
<comment type="subcellular location">
    <subcellularLocation>
        <location evidence="1">Cell membrane</location>
        <topology evidence="1">Multi-pass membrane protein</topology>
    </subcellularLocation>
</comment>
<dbReference type="GO" id="GO:0005886">
    <property type="term" value="C:plasma membrane"/>
    <property type="evidence" value="ECO:0007669"/>
    <property type="project" value="UniProtKB-SubCell"/>
</dbReference>
<keyword evidence="3 6" id="KW-0812">Transmembrane</keyword>
<accession>A0A4Z0R2Y2</accession>
<keyword evidence="5 6" id="KW-0472">Membrane</keyword>
<keyword evidence="8" id="KW-1185">Reference proteome</keyword>
<dbReference type="NCBIfam" id="TIGR00765">
    <property type="entry name" value="yihY_not_rbn"/>
    <property type="match status" value="1"/>
</dbReference>
<dbReference type="OrthoDB" id="2375345at2"/>
<evidence type="ECO:0000256" key="4">
    <source>
        <dbReference type="ARBA" id="ARBA00022989"/>
    </source>
</evidence>
<evidence type="ECO:0000256" key="6">
    <source>
        <dbReference type="SAM" id="Phobius"/>
    </source>
</evidence>
<feature type="transmembrane region" description="Helical" evidence="6">
    <location>
        <begin position="138"/>
        <end position="163"/>
    </location>
</feature>
<dbReference type="Proteomes" id="UP000298460">
    <property type="component" value="Unassembled WGS sequence"/>
</dbReference>
<proteinExistence type="predicted"/>
<feature type="transmembrane region" description="Helical" evidence="6">
    <location>
        <begin position="99"/>
        <end position="118"/>
    </location>
</feature>
<dbReference type="PIRSF" id="PIRSF035875">
    <property type="entry name" value="RNase_BN"/>
    <property type="match status" value="1"/>
</dbReference>
<feature type="transmembrane region" description="Helical" evidence="6">
    <location>
        <begin position="214"/>
        <end position="231"/>
    </location>
</feature>
<comment type="caution">
    <text evidence="7">The sequence shown here is derived from an EMBL/GenBank/DDBJ whole genome shotgun (WGS) entry which is preliminary data.</text>
</comment>
<evidence type="ECO:0000313" key="8">
    <source>
        <dbReference type="Proteomes" id="UP000298460"/>
    </source>
</evidence>
<dbReference type="PANTHER" id="PTHR30213">
    <property type="entry name" value="INNER MEMBRANE PROTEIN YHJD"/>
    <property type="match status" value="1"/>
</dbReference>
<protein>
    <submittedName>
        <fullName evidence="7">YihY/virulence factor BrkB family protein</fullName>
    </submittedName>
</protein>
<organism evidence="7 8">
    <name type="scientific">Desulfosporosinus fructosivorans</name>
    <dbReference type="NCBI Taxonomy" id="2018669"/>
    <lineage>
        <taxon>Bacteria</taxon>
        <taxon>Bacillati</taxon>
        <taxon>Bacillota</taxon>
        <taxon>Clostridia</taxon>
        <taxon>Eubacteriales</taxon>
        <taxon>Desulfitobacteriaceae</taxon>
        <taxon>Desulfosporosinus</taxon>
    </lineage>
</organism>
<keyword evidence="4 6" id="KW-1133">Transmembrane helix</keyword>
<evidence type="ECO:0000256" key="5">
    <source>
        <dbReference type="ARBA" id="ARBA00023136"/>
    </source>
</evidence>
<feature type="transmembrane region" description="Helical" evidence="6">
    <location>
        <begin position="251"/>
        <end position="278"/>
    </location>
</feature>
<evidence type="ECO:0000256" key="3">
    <source>
        <dbReference type="ARBA" id="ARBA00022692"/>
    </source>
</evidence>
<dbReference type="EMBL" id="SPQQ01000008">
    <property type="protein sequence ID" value="TGE36347.1"/>
    <property type="molecule type" value="Genomic_DNA"/>
</dbReference>
<feature type="transmembrane region" description="Helical" evidence="6">
    <location>
        <begin position="27"/>
        <end position="57"/>
    </location>
</feature>
<dbReference type="InterPro" id="IPR017039">
    <property type="entry name" value="Virul_fac_BrkB"/>
</dbReference>
<gene>
    <name evidence="7" type="ORF">E4K67_20680</name>
</gene>
<dbReference type="Pfam" id="PF03631">
    <property type="entry name" value="Virul_fac_BrkB"/>
    <property type="match status" value="1"/>
</dbReference>
<sequence length="285" mass="32494">MGKIYFYYRPIVQFIRYLVRFIFKHNIVALAAVIAFFGLSAMIPLALLLIYGASFFIPDASVQKFLSDIVQSYVPTLPDANFYIVENVSRLVSVGSKQVGLVGLIGLLWTTMGGFVSFQQILDMIWESSHRRSFLKQYLVGFGMLGILLSLTVITSLAATISLDLVQRIFMRGNITFWLALFHDISRMSFPVLLFLTCYFSYRFLPTSHTIRNAYLLMGALVSTIGIYLSREAFVWYSLHLGQYEMIYGSLAFIMLFTFWVYIVCIIILFGAEVAVALRAVKEQR</sequence>
<reference evidence="7 8" key="1">
    <citation type="submission" date="2019-03" db="EMBL/GenBank/DDBJ databases">
        <title>Draft Genome Sequence of Desulfosporosinus fructosivorans Strain 63.6F, Isolated from Marine Sediment in the Baltic Sea.</title>
        <authorList>
            <person name="Hausmann B."/>
            <person name="Vandieken V."/>
            <person name="Pjevac P."/>
            <person name="Schreck K."/>
            <person name="Herbold C.W."/>
            <person name="Loy A."/>
        </authorList>
    </citation>
    <scope>NUCLEOTIDE SEQUENCE [LARGE SCALE GENOMIC DNA]</scope>
    <source>
        <strain evidence="7 8">63.6F</strain>
    </source>
</reference>
<name>A0A4Z0R2Y2_9FIRM</name>
<dbReference type="PANTHER" id="PTHR30213:SF0">
    <property type="entry name" value="UPF0761 MEMBRANE PROTEIN YIHY"/>
    <property type="match status" value="1"/>
</dbReference>
<evidence type="ECO:0000256" key="1">
    <source>
        <dbReference type="ARBA" id="ARBA00004651"/>
    </source>
</evidence>
<evidence type="ECO:0000313" key="7">
    <source>
        <dbReference type="EMBL" id="TGE36347.1"/>
    </source>
</evidence>